<feature type="compositionally biased region" description="Polar residues" evidence="2">
    <location>
        <begin position="838"/>
        <end position="848"/>
    </location>
</feature>
<feature type="compositionally biased region" description="Polar residues" evidence="2">
    <location>
        <begin position="240"/>
        <end position="255"/>
    </location>
</feature>
<gene>
    <name evidence="3" type="ORF">M407DRAFT_34066</name>
</gene>
<feature type="compositionally biased region" description="Basic and acidic residues" evidence="2">
    <location>
        <begin position="189"/>
        <end position="199"/>
    </location>
</feature>
<dbReference type="OrthoDB" id="2755069at2759"/>
<protein>
    <submittedName>
        <fullName evidence="3">Uncharacterized protein</fullName>
    </submittedName>
</protein>
<feature type="region of interest" description="Disordered" evidence="2">
    <location>
        <begin position="807"/>
        <end position="913"/>
    </location>
</feature>
<reference evidence="4" key="2">
    <citation type="submission" date="2015-01" db="EMBL/GenBank/DDBJ databases">
        <title>Evolutionary Origins and Diversification of the Mycorrhizal Mutualists.</title>
        <authorList>
            <consortium name="DOE Joint Genome Institute"/>
            <consortium name="Mycorrhizal Genomics Consortium"/>
            <person name="Kohler A."/>
            <person name="Kuo A."/>
            <person name="Nagy L.G."/>
            <person name="Floudas D."/>
            <person name="Copeland A."/>
            <person name="Barry K.W."/>
            <person name="Cichocki N."/>
            <person name="Veneault-Fourrey C."/>
            <person name="LaButti K."/>
            <person name="Lindquist E.A."/>
            <person name="Lipzen A."/>
            <person name="Lundell T."/>
            <person name="Morin E."/>
            <person name="Murat C."/>
            <person name="Riley R."/>
            <person name="Ohm R."/>
            <person name="Sun H."/>
            <person name="Tunlid A."/>
            <person name="Henrissat B."/>
            <person name="Grigoriev I.V."/>
            <person name="Hibbett D.S."/>
            <person name="Martin F."/>
        </authorList>
    </citation>
    <scope>NUCLEOTIDE SEQUENCE [LARGE SCALE GENOMIC DNA]</scope>
    <source>
        <strain evidence="4">MUT 4182</strain>
    </source>
</reference>
<feature type="compositionally biased region" description="Polar residues" evidence="2">
    <location>
        <begin position="453"/>
        <end position="470"/>
    </location>
</feature>
<keyword evidence="1" id="KW-0175">Coiled coil</keyword>
<accession>A0A0C3Q1W7</accession>
<keyword evidence="4" id="KW-1185">Reference proteome</keyword>
<feature type="compositionally biased region" description="Pro residues" evidence="2">
    <location>
        <begin position="114"/>
        <end position="123"/>
    </location>
</feature>
<dbReference type="Proteomes" id="UP000054248">
    <property type="component" value="Unassembled WGS sequence"/>
</dbReference>
<feature type="compositionally biased region" description="Polar residues" evidence="2">
    <location>
        <begin position="610"/>
        <end position="620"/>
    </location>
</feature>
<evidence type="ECO:0000256" key="2">
    <source>
        <dbReference type="SAM" id="MobiDB-lite"/>
    </source>
</evidence>
<evidence type="ECO:0000313" key="3">
    <source>
        <dbReference type="EMBL" id="KIO16279.1"/>
    </source>
</evidence>
<dbReference type="STRING" id="1051891.A0A0C3Q1W7"/>
<feature type="coiled-coil region" evidence="1">
    <location>
        <begin position="662"/>
        <end position="696"/>
    </location>
</feature>
<feature type="compositionally biased region" description="Basic residues" evidence="2">
    <location>
        <begin position="849"/>
        <end position="859"/>
    </location>
</feature>
<feature type="region of interest" description="Disordered" evidence="2">
    <location>
        <begin position="401"/>
        <end position="648"/>
    </location>
</feature>
<sequence length="913" mass="98645">MGQPHLLPLEPNTATRPLVPYASSPRYHPYATSPCSPSITSDMEIDLSGRSLAGDLERDPPPVLEIPRPSSQSSRYHQRLSHLPDSTSPWPAIGPEDPMPRCSAYKPSSQSLPPHTPFSPQLPSPSYLPGLTSPCPVISPKHSSLSGDSESSQLLHEFPVPAPRTPWPRHRLFPSESSLPDVATTSPDPENKAQDHLPENSEQELFLQLPGPRPPSSRHHPFEFPSQLPTLAFPSDHKSQPLTQTSSNKQPSQFPLTPRGLGLYSLDRPALVSAIPCLDFSPKIQSPSPSLRSVSGSDLADTFQIEQQTPWPAHPQLGTRCSQHSPPIVPFTPHRQASQGQEPNDREVVVPCGSIVRFLCRSGGDWCFIIGPSCGARQVCGPPYHTTNPLASSNYTPNFFMPRRSAGQDQSNSNMDSGLVNAESTVRVTRSSKAAPEKRTQPLTTGKILKQSGVRTTAGSNAKQASQGSALSKKKNPPPGPKAKDALNPARGAPKNANSKKAQPRAIPVHLNVDLGEDDGGDDDGDDDGDIVMTGTPASNGRAKGNGGQLPRTQPRAALKRKSSARSISGTTSAIEDPQSDDSTSLQAPQPKKTRPAKQVGGRNGPRPVSSRSPASTALNSPAIVPQALPTGPNKSSKGRKGPAEPKSAVATAQNVVLTSENVGLKALLAAAQAEIQRLQEANTQTQQELTSNKQLIPRPPGERGKNGWNLQANMGLKNNYNLYSNIRRCVRYAVYEAQLNIWKKITQQDERALFTCYGVVKQRFPYMAQFEGNWATREFIKGICQNARRHCRKKGISDPTLPAELLEELDGGGNDDGDNDGGHGDGNDDDNEIGRISTIQTKASRSSAKLRKGNGPHRKASEESEAEFEDDEEVEYGEDGENGENGEDGEDGEDNEDLCVEPWDGVEDMEDD</sequence>
<reference evidence="3 4" key="1">
    <citation type="submission" date="2014-04" db="EMBL/GenBank/DDBJ databases">
        <authorList>
            <consortium name="DOE Joint Genome Institute"/>
            <person name="Kuo A."/>
            <person name="Girlanda M."/>
            <person name="Perotto S."/>
            <person name="Kohler A."/>
            <person name="Nagy L.G."/>
            <person name="Floudas D."/>
            <person name="Copeland A."/>
            <person name="Barry K.W."/>
            <person name="Cichocki N."/>
            <person name="Veneault-Fourrey C."/>
            <person name="LaButti K."/>
            <person name="Lindquist E.A."/>
            <person name="Lipzen A."/>
            <person name="Lundell T."/>
            <person name="Morin E."/>
            <person name="Murat C."/>
            <person name="Sun H."/>
            <person name="Tunlid A."/>
            <person name="Henrissat B."/>
            <person name="Grigoriev I.V."/>
            <person name="Hibbett D.S."/>
            <person name="Martin F."/>
            <person name="Nordberg H.P."/>
            <person name="Cantor M.N."/>
            <person name="Hua S.X."/>
        </authorList>
    </citation>
    <scope>NUCLEOTIDE SEQUENCE [LARGE SCALE GENOMIC DNA]</scope>
    <source>
        <strain evidence="3 4">MUT 4182</strain>
    </source>
</reference>
<proteinExistence type="predicted"/>
<feature type="compositionally biased region" description="Low complexity" evidence="2">
    <location>
        <begin position="143"/>
        <end position="155"/>
    </location>
</feature>
<feature type="compositionally biased region" description="Polar residues" evidence="2">
    <location>
        <begin position="175"/>
        <end position="188"/>
    </location>
</feature>
<feature type="compositionally biased region" description="Polar residues" evidence="2">
    <location>
        <begin position="565"/>
        <end position="574"/>
    </location>
</feature>
<evidence type="ECO:0000313" key="4">
    <source>
        <dbReference type="Proteomes" id="UP000054248"/>
    </source>
</evidence>
<feature type="compositionally biased region" description="Acidic residues" evidence="2">
    <location>
        <begin position="515"/>
        <end position="530"/>
    </location>
</feature>
<feature type="compositionally biased region" description="Polar residues" evidence="2">
    <location>
        <begin position="407"/>
        <end position="432"/>
    </location>
</feature>
<organism evidence="3 4">
    <name type="scientific">Tulasnella calospora MUT 4182</name>
    <dbReference type="NCBI Taxonomy" id="1051891"/>
    <lineage>
        <taxon>Eukaryota</taxon>
        <taxon>Fungi</taxon>
        <taxon>Dikarya</taxon>
        <taxon>Basidiomycota</taxon>
        <taxon>Agaricomycotina</taxon>
        <taxon>Agaricomycetes</taxon>
        <taxon>Cantharellales</taxon>
        <taxon>Tulasnellaceae</taxon>
        <taxon>Tulasnella</taxon>
    </lineage>
</organism>
<feature type="region of interest" description="Disordered" evidence="2">
    <location>
        <begin position="1"/>
        <end position="256"/>
    </location>
</feature>
<dbReference type="HOGENOM" id="CLU_318630_0_0_1"/>
<evidence type="ECO:0000256" key="1">
    <source>
        <dbReference type="SAM" id="Coils"/>
    </source>
</evidence>
<feature type="compositionally biased region" description="Acidic residues" evidence="2">
    <location>
        <begin position="864"/>
        <end position="913"/>
    </location>
</feature>
<dbReference type="EMBL" id="KN823609">
    <property type="protein sequence ID" value="KIO16279.1"/>
    <property type="molecule type" value="Genomic_DNA"/>
</dbReference>
<name>A0A0C3Q1W7_9AGAM</name>
<feature type="compositionally biased region" description="Acidic residues" evidence="2">
    <location>
        <begin position="807"/>
        <end position="820"/>
    </location>
</feature>
<dbReference type="AlphaFoldDB" id="A0A0C3Q1W7"/>